<dbReference type="InterPro" id="IPR011009">
    <property type="entry name" value="Kinase-like_dom_sf"/>
</dbReference>
<gene>
    <name evidence="2" type="ORF">CQW23_21285</name>
</gene>
<dbReference type="GO" id="GO:0016020">
    <property type="term" value="C:membrane"/>
    <property type="evidence" value="ECO:0007669"/>
    <property type="project" value="TreeGrafter"/>
</dbReference>
<keyword evidence="3" id="KW-1185">Reference proteome</keyword>
<dbReference type="Proteomes" id="UP000224567">
    <property type="component" value="Unassembled WGS sequence"/>
</dbReference>
<dbReference type="GO" id="GO:0004672">
    <property type="term" value="F:protein kinase activity"/>
    <property type="evidence" value="ECO:0007669"/>
    <property type="project" value="InterPro"/>
</dbReference>
<evidence type="ECO:0000313" key="2">
    <source>
        <dbReference type="EMBL" id="PHT37712.1"/>
    </source>
</evidence>
<sequence>MVLASIGVVMLRRRGNGNVPMQVESLPATTTLYIEVERATQGFDQCYLLGCGGFGSVYKGTFANEMTLSIEVFNLQIEGAFKSFYTECDVLRNLRHRNLIKVISSCTNIDFKALLQEYMPNGSLDQCDLKPRNVLPDERLVGLVSDFGRTKLLGEGESIAHTKTLATLGYIAPEYGSLGLVSTKFDVYSYCILLMEAFTSKKPYDEMFQENLTMRSWVCSSTPEDITDATLLKPEEIEFNKMLCCASSVVELALNFTSGSPNERMNMNDVLEITKKIKLEFTNNGARISLATVLLRGMHSHKHKHRSISSSFLKVSITLDSSHPLPKTDLLKLQFVIGLDSFTALAIIE</sequence>
<dbReference type="PANTHER" id="PTHR48055">
    <property type="entry name" value="LEUCINE-RICH REPEAT RECEPTOR PROTEIN KINASE EMS1"/>
    <property type="match status" value="1"/>
</dbReference>
<reference evidence="3" key="2">
    <citation type="journal article" date="2017" name="J. Anim. Genet.">
        <title>Multiple reference genome sequences of hot pepper reveal the massive evolution of plant disease resistance genes by retroduplication.</title>
        <authorList>
            <person name="Kim S."/>
            <person name="Park J."/>
            <person name="Yeom S.-I."/>
            <person name="Kim Y.-M."/>
            <person name="Seo E."/>
            <person name="Kim K.-T."/>
            <person name="Kim M.-S."/>
            <person name="Lee J.M."/>
            <person name="Cheong K."/>
            <person name="Shin H.-S."/>
            <person name="Kim S.-B."/>
            <person name="Han K."/>
            <person name="Lee J."/>
            <person name="Park M."/>
            <person name="Lee H.-A."/>
            <person name="Lee H.-Y."/>
            <person name="Lee Y."/>
            <person name="Oh S."/>
            <person name="Lee J.H."/>
            <person name="Choi E."/>
            <person name="Choi E."/>
            <person name="Lee S.E."/>
            <person name="Jeon J."/>
            <person name="Kim H."/>
            <person name="Choi G."/>
            <person name="Song H."/>
            <person name="Lee J."/>
            <person name="Lee S.-C."/>
            <person name="Kwon J.-K."/>
            <person name="Lee H.-Y."/>
            <person name="Koo N."/>
            <person name="Hong Y."/>
            <person name="Kim R.W."/>
            <person name="Kang W.-H."/>
            <person name="Huh J.H."/>
            <person name="Kang B.-C."/>
            <person name="Yang T.-J."/>
            <person name="Lee Y.-H."/>
            <person name="Bennetzen J.L."/>
            <person name="Choi D."/>
        </authorList>
    </citation>
    <scope>NUCLEOTIDE SEQUENCE [LARGE SCALE GENOMIC DNA]</scope>
    <source>
        <strain evidence="3">cv. PBC81</strain>
    </source>
</reference>
<accession>A0A2G2VXK6</accession>
<proteinExistence type="predicted"/>
<dbReference type="AlphaFoldDB" id="A0A2G2VXK6"/>
<evidence type="ECO:0000259" key="1">
    <source>
        <dbReference type="PROSITE" id="PS50011"/>
    </source>
</evidence>
<comment type="caution">
    <text evidence="2">The sequence shown here is derived from an EMBL/GenBank/DDBJ whole genome shotgun (WGS) entry which is preliminary data.</text>
</comment>
<dbReference type="InterPro" id="IPR000719">
    <property type="entry name" value="Prot_kinase_dom"/>
</dbReference>
<organism evidence="2 3">
    <name type="scientific">Capsicum baccatum</name>
    <name type="common">Peruvian pepper</name>
    <dbReference type="NCBI Taxonomy" id="33114"/>
    <lineage>
        <taxon>Eukaryota</taxon>
        <taxon>Viridiplantae</taxon>
        <taxon>Streptophyta</taxon>
        <taxon>Embryophyta</taxon>
        <taxon>Tracheophyta</taxon>
        <taxon>Spermatophyta</taxon>
        <taxon>Magnoliopsida</taxon>
        <taxon>eudicotyledons</taxon>
        <taxon>Gunneridae</taxon>
        <taxon>Pentapetalae</taxon>
        <taxon>asterids</taxon>
        <taxon>lamiids</taxon>
        <taxon>Solanales</taxon>
        <taxon>Solanaceae</taxon>
        <taxon>Solanoideae</taxon>
        <taxon>Capsiceae</taxon>
        <taxon>Capsicum</taxon>
    </lineage>
</organism>
<dbReference type="InterPro" id="IPR051564">
    <property type="entry name" value="LRR_receptor-like_kinase"/>
</dbReference>
<dbReference type="Pfam" id="PF00069">
    <property type="entry name" value="Pkinase"/>
    <property type="match status" value="1"/>
</dbReference>
<dbReference type="Gene3D" id="1.10.510.10">
    <property type="entry name" value="Transferase(Phosphotransferase) domain 1"/>
    <property type="match status" value="1"/>
</dbReference>
<reference evidence="2 3" key="1">
    <citation type="journal article" date="2017" name="Genome Biol.">
        <title>New reference genome sequences of hot pepper reveal the massive evolution of plant disease-resistance genes by retroduplication.</title>
        <authorList>
            <person name="Kim S."/>
            <person name="Park J."/>
            <person name="Yeom S.I."/>
            <person name="Kim Y.M."/>
            <person name="Seo E."/>
            <person name="Kim K.T."/>
            <person name="Kim M.S."/>
            <person name="Lee J.M."/>
            <person name="Cheong K."/>
            <person name="Shin H.S."/>
            <person name="Kim S.B."/>
            <person name="Han K."/>
            <person name="Lee J."/>
            <person name="Park M."/>
            <person name="Lee H.A."/>
            <person name="Lee H.Y."/>
            <person name="Lee Y."/>
            <person name="Oh S."/>
            <person name="Lee J.H."/>
            <person name="Choi E."/>
            <person name="Choi E."/>
            <person name="Lee S.E."/>
            <person name="Jeon J."/>
            <person name="Kim H."/>
            <person name="Choi G."/>
            <person name="Song H."/>
            <person name="Lee J."/>
            <person name="Lee S.C."/>
            <person name="Kwon J.K."/>
            <person name="Lee H.Y."/>
            <person name="Koo N."/>
            <person name="Hong Y."/>
            <person name="Kim R.W."/>
            <person name="Kang W.H."/>
            <person name="Huh J.H."/>
            <person name="Kang B.C."/>
            <person name="Yang T.J."/>
            <person name="Lee Y.H."/>
            <person name="Bennetzen J.L."/>
            <person name="Choi D."/>
        </authorList>
    </citation>
    <scope>NUCLEOTIDE SEQUENCE [LARGE SCALE GENOMIC DNA]</scope>
    <source>
        <strain evidence="3">cv. PBC81</strain>
    </source>
</reference>
<dbReference type="PANTHER" id="PTHR48055:SF36">
    <property type="entry name" value="PROTEIN KINASE, PLANT-TYPE, PUTATIVE-RELATED"/>
    <property type="match status" value="1"/>
</dbReference>
<feature type="domain" description="Protein kinase" evidence="1">
    <location>
        <begin position="1"/>
        <end position="282"/>
    </location>
</feature>
<dbReference type="EMBL" id="MLFT02000009">
    <property type="protein sequence ID" value="PHT37712.1"/>
    <property type="molecule type" value="Genomic_DNA"/>
</dbReference>
<dbReference type="GO" id="GO:0005524">
    <property type="term" value="F:ATP binding"/>
    <property type="evidence" value="ECO:0007669"/>
    <property type="project" value="InterPro"/>
</dbReference>
<dbReference type="SMART" id="SM00220">
    <property type="entry name" value="S_TKc"/>
    <property type="match status" value="1"/>
</dbReference>
<dbReference type="SUPFAM" id="SSF56112">
    <property type="entry name" value="Protein kinase-like (PK-like)"/>
    <property type="match status" value="1"/>
</dbReference>
<dbReference type="PROSITE" id="PS50011">
    <property type="entry name" value="PROTEIN_KINASE_DOM"/>
    <property type="match status" value="1"/>
</dbReference>
<name>A0A2G2VXK6_CAPBA</name>
<dbReference type="InterPro" id="IPR001245">
    <property type="entry name" value="Ser-Thr/Tyr_kinase_cat_dom"/>
</dbReference>
<protein>
    <recommendedName>
        <fullName evidence="1">Protein kinase domain-containing protein</fullName>
    </recommendedName>
</protein>
<dbReference type="Pfam" id="PF07714">
    <property type="entry name" value="PK_Tyr_Ser-Thr"/>
    <property type="match status" value="1"/>
</dbReference>
<dbReference type="OrthoDB" id="676979at2759"/>
<dbReference type="Gene3D" id="3.30.200.20">
    <property type="entry name" value="Phosphorylase Kinase, domain 1"/>
    <property type="match status" value="1"/>
</dbReference>
<evidence type="ECO:0000313" key="3">
    <source>
        <dbReference type="Proteomes" id="UP000224567"/>
    </source>
</evidence>